<feature type="chain" id="PRO_5043495399" description="Secreted protein" evidence="1">
    <location>
        <begin position="32"/>
        <end position="82"/>
    </location>
</feature>
<evidence type="ECO:0000256" key="1">
    <source>
        <dbReference type="SAM" id="SignalP"/>
    </source>
</evidence>
<feature type="signal peptide" evidence="1">
    <location>
        <begin position="1"/>
        <end position="31"/>
    </location>
</feature>
<organism evidence="2 3">
    <name type="scientific">Caerostris extrusa</name>
    <name type="common">Bark spider</name>
    <name type="synonym">Caerostris bankana</name>
    <dbReference type="NCBI Taxonomy" id="172846"/>
    <lineage>
        <taxon>Eukaryota</taxon>
        <taxon>Metazoa</taxon>
        <taxon>Ecdysozoa</taxon>
        <taxon>Arthropoda</taxon>
        <taxon>Chelicerata</taxon>
        <taxon>Arachnida</taxon>
        <taxon>Araneae</taxon>
        <taxon>Araneomorphae</taxon>
        <taxon>Entelegynae</taxon>
        <taxon>Araneoidea</taxon>
        <taxon>Araneidae</taxon>
        <taxon>Caerostris</taxon>
    </lineage>
</organism>
<name>A0AAV4PBH8_CAEEX</name>
<evidence type="ECO:0000313" key="3">
    <source>
        <dbReference type="Proteomes" id="UP001054945"/>
    </source>
</evidence>
<dbReference type="Proteomes" id="UP001054945">
    <property type="component" value="Unassembled WGS sequence"/>
</dbReference>
<reference evidence="2 3" key="1">
    <citation type="submission" date="2021-06" db="EMBL/GenBank/DDBJ databases">
        <title>Caerostris extrusa draft genome.</title>
        <authorList>
            <person name="Kono N."/>
            <person name="Arakawa K."/>
        </authorList>
    </citation>
    <scope>NUCLEOTIDE SEQUENCE [LARGE SCALE GENOMIC DNA]</scope>
</reference>
<sequence length="82" mass="9355">MNIQKWREVGGAWLLFSQAIFQGALEGSAESADWGPPTFTNDWRSVNTVECQRTCGRTNRSSFYRFAASFSFLCAHTREELK</sequence>
<gene>
    <name evidence="2" type="ORF">CEXT_641831</name>
</gene>
<dbReference type="EMBL" id="BPLR01004371">
    <property type="protein sequence ID" value="GIX94419.1"/>
    <property type="molecule type" value="Genomic_DNA"/>
</dbReference>
<evidence type="ECO:0008006" key="4">
    <source>
        <dbReference type="Google" id="ProtNLM"/>
    </source>
</evidence>
<protein>
    <recommendedName>
        <fullName evidence="4">Secreted protein</fullName>
    </recommendedName>
</protein>
<proteinExistence type="predicted"/>
<keyword evidence="3" id="KW-1185">Reference proteome</keyword>
<evidence type="ECO:0000313" key="2">
    <source>
        <dbReference type="EMBL" id="GIX94419.1"/>
    </source>
</evidence>
<dbReference type="AlphaFoldDB" id="A0AAV4PBH8"/>
<comment type="caution">
    <text evidence="2">The sequence shown here is derived from an EMBL/GenBank/DDBJ whole genome shotgun (WGS) entry which is preliminary data.</text>
</comment>
<accession>A0AAV4PBH8</accession>
<keyword evidence="1" id="KW-0732">Signal</keyword>